<dbReference type="Gene3D" id="3.40.190.170">
    <property type="entry name" value="Bacterial extracellular solute-binding protein, family 7"/>
    <property type="match status" value="1"/>
</dbReference>
<protein>
    <submittedName>
        <fullName evidence="2">Uncharacterized protein</fullName>
    </submittedName>
</protein>
<dbReference type="InterPro" id="IPR018389">
    <property type="entry name" value="DctP_fam"/>
</dbReference>
<proteinExistence type="predicted"/>
<dbReference type="InterPro" id="IPR038404">
    <property type="entry name" value="TRAP_DctP_sf"/>
</dbReference>
<accession>X1H0V8</accession>
<name>X1H0V8_9ZZZZ</name>
<evidence type="ECO:0000313" key="2">
    <source>
        <dbReference type="EMBL" id="GAH38913.1"/>
    </source>
</evidence>
<reference evidence="2" key="1">
    <citation type="journal article" date="2014" name="Front. Microbiol.">
        <title>High frequency of phylogenetically diverse reductive dehalogenase-homologous genes in deep subseafloor sedimentary metagenomes.</title>
        <authorList>
            <person name="Kawai M."/>
            <person name="Futagami T."/>
            <person name="Toyoda A."/>
            <person name="Takaki Y."/>
            <person name="Nishi S."/>
            <person name="Hori S."/>
            <person name="Arai W."/>
            <person name="Tsubouchi T."/>
            <person name="Morono Y."/>
            <person name="Uchiyama I."/>
            <person name="Ito T."/>
            <person name="Fujiyama A."/>
            <person name="Inagaki F."/>
            <person name="Takami H."/>
        </authorList>
    </citation>
    <scope>NUCLEOTIDE SEQUENCE</scope>
    <source>
        <strain evidence="2">Expedition CK06-06</strain>
    </source>
</reference>
<dbReference type="AlphaFoldDB" id="X1H0V8"/>
<sequence>MGSTINLDTWNKLPPDIQRLIDDLARRISIQEHCIRMRAWAGGAVAELKNQGVTFHTMSEEDRAEWMQMIPDYPAECAEEIEAQGLPGFEAAHRWVELNKESWYEWPREWAVRK</sequence>
<keyword evidence="1" id="KW-0732">Signal</keyword>
<comment type="caution">
    <text evidence="2">The sequence shown here is derived from an EMBL/GenBank/DDBJ whole genome shotgun (WGS) entry which is preliminary data.</text>
</comment>
<dbReference type="Pfam" id="PF03480">
    <property type="entry name" value="DctP"/>
    <property type="match status" value="1"/>
</dbReference>
<gene>
    <name evidence="2" type="ORF">S03H2_13661</name>
</gene>
<dbReference type="GO" id="GO:0055085">
    <property type="term" value="P:transmembrane transport"/>
    <property type="evidence" value="ECO:0007669"/>
    <property type="project" value="InterPro"/>
</dbReference>
<evidence type="ECO:0000256" key="1">
    <source>
        <dbReference type="ARBA" id="ARBA00022729"/>
    </source>
</evidence>
<dbReference type="EMBL" id="BARU01006932">
    <property type="protein sequence ID" value="GAH38913.1"/>
    <property type="molecule type" value="Genomic_DNA"/>
</dbReference>
<organism evidence="2">
    <name type="scientific">marine sediment metagenome</name>
    <dbReference type="NCBI Taxonomy" id="412755"/>
    <lineage>
        <taxon>unclassified sequences</taxon>
        <taxon>metagenomes</taxon>
        <taxon>ecological metagenomes</taxon>
    </lineage>
</organism>